<evidence type="ECO:0000313" key="5">
    <source>
        <dbReference type="Proteomes" id="UP000771797"/>
    </source>
</evidence>
<dbReference type="Proteomes" id="UP000771797">
    <property type="component" value="Unassembled WGS sequence"/>
</dbReference>
<dbReference type="RefSeq" id="WP_201303764.1">
    <property type="nucleotide sequence ID" value="NZ_AQPF01000014.1"/>
</dbReference>
<keyword evidence="2" id="KW-0408">Iron</keyword>
<evidence type="ECO:0000313" key="4">
    <source>
        <dbReference type="EMBL" id="KAF0805713.1"/>
    </source>
</evidence>
<dbReference type="Pfam" id="PF06155">
    <property type="entry name" value="GBBH-like_N"/>
    <property type="match status" value="1"/>
</dbReference>
<organism evidence="4 5">
    <name type="scientific">Alcanivorax xiamenensis</name>
    <dbReference type="NCBI Taxonomy" id="1177156"/>
    <lineage>
        <taxon>Bacteria</taxon>
        <taxon>Pseudomonadati</taxon>
        <taxon>Pseudomonadota</taxon>
        <taxon>Gammaproteobacteria</taxon>
        <taxon>Oceanospirillales</taxon>
        <taxon>Alcanivoracaceae</taxon>
        <taxon>Alcanivorax</taxon>
    </lineage>
</organism>
<name>A0ABQ6Y823_9GAMM</name>
<evidence type="ECO:0000259" key="3">
    <source>
        <dbReference type="Pfam" id="PF06155"/>
    </source>
</evidence>
<evidence type="ECO:0000256" key="1">
    <source>
        <dbReference type="ARBA" id="ARBA00022723"/>
    </source>
</evidence>
<feature type="domain" description="Gamma-butyrobetaine hydroxylase-like N-terminal" evidence="3">
    <location>
        <begin position="14"/>
        <end position="95"/>
    </location>
</feature>
<dbReference type="PANTHER" id="PTHR35303">
    <property type="entry name" value="OS02G0197800 PROTEIN"/>
    <property type="match status" value="1"/>
</dbReference>
<protein>
    <recommendedName>
        <fullName evidence="3">Gamma-butyrobetaine hydroxylase-like N-terminal domain-containing protein</fullName>
    </recommendedName>
</protein>
<dbReference type="InterPro" id="IPR038492">
    <property type="entry name" value="GBBH-like_N_sf"/>
</dbReference>
<dbReference type="PANTHER" id="PTHR35303:SF8">
    <property type="entry name" value="GAMMA-BUTYROBETAINE HYDROXYLASE-LIKE N-TERMINAL DOMAIN-CONTAINING PROTEIN"/>
    <property type="match status" value="1"/>
</dbReference>
<gene>
    <name evidence="4" type="ORF">A6D6_02161</name>
</gene>
<evidence type="ECO:0000256" key="2">
    <source>
        <dbReference type="ARBA" id="ARBA00023004"/>
    </source>
</evidence>
<dbReference type="InterPro" id="IPR010376">
    <property type="entry name" value="GBBH-like_N"/>
</dbReference>
<proteinExistence type="predicted"/>
<sequence length="111" mass="12306">MTHHSGINAPEEIRLLDGGGALQLLWENGEISRLASTALRRACRCAHCEAARRRGTDLVDDDVSIRDVAMADLGALQLTFSDGHDRGRFPWSYLYRLDSLCRLDNNAEAPP</sequence>
<reference evidence="4 5" key="1">
    <citation type="submission" date="2012-09" db="EMBL/GenBank/DDBJ databases">
        <title>Genome Sequence of alkane-degrading Bacterium Alcanivorax sp. 6-D-6.</title>
        <authorList>
            <person name="Lai Q."/>
            <person name="Shao Z."/>
        </authorList>
    </citation>
    <scope>NUCLEOTIDE SEQUENCE [LARGE SCALE GENOMIC DNA]</scope>
    <source>
        <strain evidence="4 5">6-D-6</strain>
    </source>
</reference>
<comment type="caution">
    <text evidence="4">The sequence shown here is derived from an EMBL/GenBank/DDBJ whole genome shotgun (WGS) entry which is preliminary data.</text>
</comment>
<keyword evidence="5" id="KW-1185">Reference proteome</keyword>
<dbReference type="Gene3D" id="3.30.2020.30">
    <property type="match status" value="1"/>
</dbReference>
<accession>A0ABQ6Y823</accession>
<keyword evidence="1" id="KW-0479">Metal-binding</keyword>
<dbReference type="EMBL" id="AQPF01000014">
    <property type="protein sequence ID" value="KAF0805713.1"/>
    <property type="molecule type" value="Genomic_DNA"/>
</dbReference>